<protein>
    <submittedName>
        <fullName evidence="4">Uncharacterized protein</fullName>
    </submittedName>
</protein>
<evidence type="ECO:0000256" key="2">
    <source>
        <dbReference type="ARBA" id="ARBA00023043"/>
    </source>
</evidence>
<dbReference type="InterPro" id="IPR002110">
    <property type="entry name" value="Ankyrin_rpt"/>
</dbReference>
<sequence length="273" mass="30335">MTRQHCTSPVGWERLTSSSSCCIVVPLPTLPPLQVTPRFTWPPAKDTKMSPPCCWRTVLHFLPPQRWRGLPDSQHLYDSKKSSAHFLNFDFPFLSQNGYTPLHIAAKKNQMDIGTTLLEYGADTNAATRQGISPIHLAAQEGSVDLVSLLLAKNANVNVCNKMGYTPLHVACHYGNPKMANFLLQNHAKVNAKTKVNKPPQCRSHYQSKFKGFCTSLSCMNTVSQQGHTHIINLLLQHGASANELTVSASEKHKINIPETINEFLDMSDDEGM</sequence>
<feature type="repeat" description="ANK" evidence="3">
    <location>
        <begin position="163"/>
        <end position="195"/>
    </location>
</feature>
<evidence type="ECO:0000256" key="3">
    <source>
        <dbReference type="PROSITE-ProRule" id="PRU00023"/>
    </source>
</evidence>
<dbReference type="EMBL" id="JAHRIO010030081">
    <property type="protein sequence ID" value="MEQ2167294.1"/>
    <property type="molecule type" value="Genomic_DNA"/>
</dbReference>
<dbReference type="PRINTS" id="PR01415">
    <property type="entry name" value="ANKYRIN"/>
</dbReference>
<dbReference type="Gene3D" id="1.25.40.20">
    <property type="entry name" value="Ankyrin repeat-containing domain"/>
    <property type="match status" value="1"/>
</dbReference>
<name>A0ABV0N8Q4_9TELE</name>
<evidence type="ECO:0000313" key="5">
    <source>
        <dbReference type="Proteomes" id="UP001476798"/>
    </source>
</evidence>
<comment type="caution">
    <text evidence="4">The sequence shown here is derived from an EMBL/GenBank/DDBJ whole genome shotgun (WGS) entry which is preliminary data.</text>
</comment>
<evidence type="ECO:0000256" key="1">
    <source>
        <dbReference type="ARBA" id="ARBA00022737"/>
    </source>
</evidence>
<reference evidence="4 5" key="1">
    <citation type="submission" date="2021-06" db="EMBL/GenBank/DDBJ databases">
        <authorList>
            <person name="Palmer J.M."/>
        </authorList>
    </citation>
    <scope>NUCLEOTIDE SEQUENCE [LARGE SCALE GENOMIC DNA]</scope>
    <source>
        <strain evidence="4 5">GA_2019</strain>
        <tissue evidence="4">Muscle</tissue>
    </source>
</reference>
<keyword evidence="5" id="KW-1185">Reference proteome</keyword>
<gene>
    <name evidence="4" type="ORF">GOODEAATRI_002646</name>
</gene>
<dbReference type="PANTHER" id="PTHR24123">
    <property type="entry name" value="ANKYRIN REPEAT-CONTAINING"/>
    <property type="match status" value="1"/>
</dbReference>
<feature type="repeat" description="ANK" evidence="3">
    <location>
        <begin position="130"/>
        <end position="162"/>
    </location>
</feature>
<dbReference type="Proteomes" id="UP001476798">
    <property type="component" value="Unassembled WGS sequence"/>
</dbReference>
<evidence type="ECO:0000313" key="4">
    <source>
        <dbReference type="EMBL" id="MEQ2167294.1"/>
    </source>
</evidence>
<dbReference type="Pfam" id="PF00023">
    <property type="entry name" value="Ank"/>
    <property type="match status" value="1"/>
</dbReference>
<dbReference type="InterPro" id="IPR051165">
    <property type="entry name" value="Multifunctional_ANK_Repeat"/>
</dbReference>
<accession>A0ABV0N8Q4</accession>
<proteinExistence type="predicted"/>
<dbReference type="PROSITE" id="PS50297">
    <property type="entry name" value="ANK_REP_REGION"/>
    <property type="match status" value="3"/>
</dbReference>
<keyword evidence="2 3" id="KW-0040">ANK repeat</keyword>
<organism evidence="4 5">
    <name type="scientific">Goodea atripinnis</name>
    <dbReference type="NCBI Taxonomy" id="208336"/>
    <lineage>
        <taxon>Eukaryota</taxon>
        <taxon>Metazoa</taxon>
        <taxon>Chordata</taxon>
        <taxon>Craniata</taxon>
        <taxon>Vertebrata</taxon>
        <taxon>Euteleostomi</taxon>
        <taxon>Actinopterygii</taxon>
        <taxon>Neopterygii</taxon>
        <taxon>Teleostei</taxon>
        <taxon>Neoteleostei</taxon>
        <taxon>Acanthomorphata</taxon>
        <taxon>Ovalentaria</taxon>
        <taxon>Atherinomorphae</taxon>
        <taxon>Cyprinodontiformes</taxon>
        <taxon>Goodeidae</taxon>
        <taxon>Goodea</taxon>
    </lineage>
</organism>
<dbReference type="PROSITE" id="PS50088">
    <property type="entry name" value="ANK_REPEAT"/>
    <property type="match status" value="3"/>
</dbReference>
<dbReference type="InterPro" id="IPR036770">
    <property type="entry name" value="Ankyrin_rpt-contain_sf"/>
</dbReference>
<dbReference type="SMART" id="SM00248">
    <property type="entry name" value="ANK"/>
    <property type="match status" value="4"/>
</dbReference>
<dbReference type="SUPFAM" id="SSF48403">
    <property type="entry name" value="Ankyrin repeat"/>
    <property type="match status" value="1"/>
</dbReference>
<dbReference type="Pfam" id="PF12796">
    <property type="entry name" value="Ank_2"/>
    <property type="match status" value="1"/>
</dbReference>
<feature type="repeat" description="ANK" evidence="3">
    <location>
        <begin position="97"/>
        <end position="129"/>
    </location>
</feature>
<keyword evidence="1" id="KW-0677">Repeat</keyword>
<dbReference type="PANTHER" id="PTHR24123:SF74">
    <property type="entry name" value="ANKYRIN 3"/>
    <property type="match status" value="1"/>
</dbReference>